<organism evidence="1 2">
    <name type="scientific">Clonostachys rhizophaga</name>
    <dbReference type="NCBI Taxonomy" id="160324"/>
    <lineage>
        <taxon>Eukaryota</taxon>
        <taxon>Fungi</taxon>
        <taxon>Dikarya</taxon>
        <taxon>Ascomycota</taxon>
        <taxon>Pezizomycotina</taxon>
        <taxon>Sordariomycetes</taxon>
        <taxon>Hypocreomycetidae</taxon>
        <taxon>Hypocreales</taxon>
        <taxon>Bionectriaceae</taxon>
        <taxon>Clonostachys</taxon>
    </lineage>
</organism>
<dbReference type="SUPFAM" id="SSF81383">
    <property type="entry name" value="F-box domain"/>
    <property type="match status" value="1"/>
</dbReference>
<comment type="caution">
    <text evidence="1">The sequence shown here is derived from an EMBL/GenBank/DDBJ whole genome shotgun (WGS) entry which is preliminary data.</text>
</comment>
<dbReference type="AlphaFoldDB" id="A0A9N9VF73"/>
<name>A0A9N9VF73_9HYPO</name>
<evidence type="ECO:0008006" key="3">
    <source>
        <dbReference type="Google" id="ProtNLM"/>
    </source>
</evidence>
<accession>A0A9N9VF73</accession>
<protein>
    <recommendedName>
        <fullName evidence="3">F-box domain-containing protein</fullName>
    </recommendedName>
</protein>
<keyword evidence="2" id="KW-1185">Reference proteome</keyword>
<dbReference type="InterPro" id="IPR036047">
    <property type="entry name" value="F-box-like_dom_sf"/>
</dbReference>
<evidence type="ECO:0000313" key="2">
    <source>
        <dbReference type="Proteomes" id="UP000696573"/>
    </source>
</evidence>
<proteinExistence type="predicted"/>
<dbReference type="EMBL" id="CABFNQ020000676">
    <property type="protein sequence ID" value="CAH0022446.1"/>
    <property type="molecule type" value="Genomic_DNA"/>
</dbReference>
<sequence length="439" mass="50609">MTVQGLEPYYLADSVEDSIVFVFHEACWQMLVTRLTYNTGSDQGDYYVSYWLLFTLASVPRWNRRLLPRHGYHGVMPILESNHLRGVLEAVIDYIPFPSISTRSHPSQPTMDSGTLLSTQDLPVPTYDPFRQLPPEIIWDIIVYLMYDDIHNARLSSRHFAMHTSTSRLPQKFWASRFSPERDMGFVLAMDKNETGYADMDWRRLFDNCMRVLQQPGSLGDGFRNRQRIWICLQDITVTIENLLLSNTYNTILYDNTHLWTESSLAFSDHPLGQRVSCTDLEYRDRADPQEIMKDKNLRTRELLVRHTNLSSIKYSTVLFESVPYICGLRVEWSPEHLSYTRWQEVGIEIPSRTKSVPVEKDVSLSEISVCYSPDGVHGFSIFTREANGRLDRLCVGRTDAVYPNSTTTTLPRPSGSGPILGLRCEFDVRLITIHPYVS</sequence>
<evidence type="ECO:0000313" key="1">
    <source>
        <dbReference type="EMBL" id="CAH0022446.1"/>
    </source>
</evidence>
<dbReference type="Proteomes" id="UP000696573">
    <property type="component" value="Unassembled WGS sequence"/>
</dbReference>
<reference evidence="1" key="1">
    <citation type="submission" date="2021-10" db="EMBL/GenBank/DDBJ databases">
        <authorList>
            <person name="Piombo E."/>
        </authorList>
    </citation>
    <scope>NUCLEOTIDE SEQUENCE</scope>
</reference>
<gene>
    <name evidence="1" type="ORF">CRHIZ90672A_00004257</name>
</gene>
<dbReference type="OrthoDB" id="5273847at2759"/>